<dbReference type="SMART" id="SM00702">
    <property type="entry name" value="P4Hc"/>
    <property type="match status" value="1"/>
</dbReference>
<evidence type="ECO:0000256" key="5">
    <source>
        <dbReference type="ARBA" id="ARBA00022968"/>
    </source>
</evidence>
<dbReference type="InterPro" id="IPR006620">
    <property type="entry name" value="Pro_4_hyd_alph"/>
</dbReference>
<comment type="catalytic activity">
    <reaction evidence="8">
        <text>L-prolyl-[collagen] + 2-oxoglutarate + O2 = trans-4-hydroxy-L-prolyl-[collagen] + succinate + CO2</text>
        <dbReference type="Rhea" id="RHEA:18945"/>
        <dbReference type="Rhea" id="RHEA-COMP:11676"/>
        <dbReference type="Rhea" id="RHEA-COMP:11680"/>
        <dbReference type="ChEBI" id="CHEBI:15379"/>
        <dbReference type="ChEBI" id="CHEBI:16526"/>
        <dbReference type="ChEBI" id="CHEBI:16810"/>
        <dbReference type="ChEBI" id="CHEBI:30031"/>
        <dbReference type="ChEBI" id="CHEBI:50342"/>
        <dbReference type="ChEBI" id="CHEBI:61965"/>
        <dbReference type="EC" id="1.14.11.2"/>
    </reaction>
</comment>
<keyword evidence="9" id="KW-1133">Transmembrane helix</keyword>
<evidence type="ECO:0000256" key="7">
    <source>
        <dbReference type="ARBA" id="ARBA00023004"/>
    </source>
</evidence>
<keyword evidence="4" id="KW-0223">Dioxygenase</keyword>
<evidence type="ECO:0000313" key="11">
    <source>
        <dbReference type="EMBL" id="URD93368.1"/>
    </source>
</evidence>
<dbReference type="GO" id="GO:0005506">
    <property type="term" value="F:iron ion binding"/>
    <property type="evidence" value="ECO:0007669"/>
    <property type="project" value="InterPro"/>
</dbReference>
<reference evidence="11" key="1">
    <citation type="submission" date="2022-05" db="EMBL/GenBank/DDBJ databases">
        <title>The Musa troglodytarum L. genome provides insights into the mechanism of non-climacteric behaviour and enrichment of carotenoids.</title>
        <authorList>
            <person name="Wang J."/>
        </authorList>
    </citation>
    <scope>NUCLEOTIDE SEQUENCE</scope>
    <source>
        <tissue evidence="11">Leaf</tissue>
    </source>
</reference>
<keyword evidence="3" id="KW-0479">Metal-binding</keyword>
<dbReference type="PANTHER" id="PTHR10869">
    <property type="entry name" value="PROLYL 4-HYDROXYLASE ALPHA SUBUNIT"/>
    <property type="match status" value="1"/>
</dbReference>
<gene>
    <name evidence="11" type="ORF">MUK42_00423</name>
</gene>
<dbReference type="GO" id="GO:0005789">
    <property type="term" value="C:endoplasmic reticulum membrane"/>
    <property type="evidence" value="ECO:0007669"/>
    <property type="project" value="UniProtKB-SubCell"/>
</dbReference>
<feature type="transmembrane region" description="Helical" evidence="9">
    <location>
        <begin position="6"/>
        <end position="30"/>
    </location>
</feature>
<dbReference type="PANTHER" id="PTHR10869:SF42">
    <property type="entry name" value="PROLYL 4-HYDROXYLASE 1"/>
    <property type="match status" value="1"/>
</dbReference>
<keyword evidence="12" id="KW-1185">Reference proteome</keyword>
<evidence type="ECO:0000256" key="1">
    <source>
        <dbReference type="ARBA" id="ARBA00001961"/>
    </source>
</evidence>
<dbReference type="EMBL" id="CP097505">
    <property type="protein sequence ID" value="URD93368.1"/>
    <property type="molecule type" value="Genomic_DNA"/>
</dbReference>
<evidence type="ECO:0000256" key="9">
    <source>
        <dbReference type="SAM" id="Phobius"/>
    </source>
</evidence>
<name>A0A9E7FDA9_9LILI</name>
<keyword evidence="9" id="KW-0472">Membrane</keyword>
<sequence length="221" mass="25011">MARSKYVLPFIAFVAVGMAIGLLFQLSFFWRLEEFSGTNHWENDKESALLRLGFECDYLKSISRPHLEISTVVESKTGESIKSKVRTSSGMFLSSKFRQIPIIKAIEKRIAVFSQIPTENGEAIQVLRYETNQYYTWHHDYFSDPFNLKKGGQRVATMLMYLNDVDEGGETIFPQVGSGECSCGGSKVKGLCMKPRKGDAILFWSMVCDPIPCLLRFSCTV</sequence>
<evidence type="ECO:0000256" key="3">
    <source>
        <dbReference type="ARBA" id="ARBA00022723"/>
    </source>
</evidence>
<protein>
    <submittedName>
        <fullName evidence="11">P4Hc</fullName>
    </submittedName>
</protein>
<evidence type="ECO:0000313" key="12">
    <source>
        <dbReference type="Proteomes" id="UP001055439"/>
    </source>
</evidence>
<dbReference type="Gene3D" id="2.60.120.620">
    <property type="entry name" value="q2cbj1_9rhob like domain"/>
    <property type="match status" value="1"/>
</dbReference>
<evidence type="ECO:0000256" key="2">
    <source>
        <dbReference type="ARBA" id="ARBA00004648"/>
    </source>
</evidence>
<keyword evidence="7" id="KW-0408">Iron</keyword>
<feature type="domain" description="Prolyl 4-hydroxylase alpha subunit" evidence="10">
    <location>
        <begin position="45"/>
        <end position="220"/>
    </location>
</feature>
<organism evidence="11 12">
    <name type="scientific">Musa troglodytarum</name>
    <name type="common">fe'i banana</name>
    <dbReference type="NCBI Taxonomy" id="320322"/>
    <lineage>
        <taxon>Eukaryota</taxon>
        <taxon>Viridiplantae</taxon>
        <taxon>Streptophyta</taxon>
        <taxon>Embryophyta</taxon>
        <taxon>Tracheophyta</taxon>
        <taxon>Spermatophyta</taxon>
        <taxon>Magnoliopsida</taxon>
        <taxon>Liliopsida</taxon>
        <taxon>Zingiberales</taxon>
        <taxon>Musaceae</taxon>
        <taxon>Musa</taxon>
    </lineage>
</organism>
<dbReference type="InterPro" id="IPR045054">
    <property type="entry name" value="P4HA-like"/>
</dbReference>
<keyword evidence="9" id="KW-0812">Transmembrane</keyword>
<evidence type="ECO:0000256" key="4">
    <source>
        <dbReference type="ARBA" id="ARBA00022964"/>
    </source>
</evidence>
<evidence type="ECO:0000259" key="10">
    <source>
        <dbReference type="SMART" id="SM00702"/>
    </source>
</evidence>
<proteinExistence type="predicted"/>
<dbReference type="OrthoDB" id="420380at2759"/>
<dbReference type="GO" id="GO:0031418">
    <property type="term" value="F:L-ascorbic acid binding"/>
    <property type="evidence" value="ECO:0007669"/>
    <property type="project" value="InterPro"/>
</dbReference>
<keyword evidence="5" id="KW-0735">Signal-anchor</keyword>
<dbReference type="Pfam" id="PF13640">
    <property type="entry name" value="2OG-FeII_Oxy_3"/>
    <property type="match status" value="1"/>
</dbReference>
<comment type="subcellular location">
    <subcellularLocation>
        <location evidence="2">Endoplasmic reticulum membrane</location>
        <topology evidence="2">Single-pass type II membrane protein</topology>
    </subcellularLocation>
</comment>
<dbReference type="GO" id="GO:0004656">
    <property type="term" value="F:procollagen-proline 4-dioxygenase activity"/>
    <property type="evidence" value="ECO:0007669"/>
    <property type="project" value="UniProtKB-EC"/>
</dbReference>
<dbReference type="Proteomes" id="UP001055439">
    <property type="component" value="Chromosome 3"/>
</dbReference>
<dbReference type="AlphaFoldDB" id="A0A9E7FDA9"/>
<evidence type="ECO:0000256" key="6">
    <source>
        <dbReference type="ARBA" id="ARBA00023002"/>
    </source>
</evidence>
<comment type="cofactor">
    <cofactor evidence="1">
        <name>L-ascorbate</name>
        <dbReference type="ChEBI" id="CHEBI:38290"/>
    </cofactor>
</comment>
<keyword evidence="6" id="KW-0560">Oxidoreductase</keyword>
<accession>A0A9E7FDA9</accession>
<dbReference type="InterPro" id="IPR044862">
    <property type="entry name" value="Pro_4_hyd_alph_FE2OG_OXY"/>
</dbReference>
<evidence type="ECO:0000256" key="8">
    <source>
        <dbReference type="ARBA" id="ARBA00049169"/>
    </source>
</evidence>